<keyword evidence="3" id="KW-1185">Reference proteome</keyword>
<gene>
    <name evidence="2" type="ORF">F8M41_024248</name>
</gene>
<protein>
    <submittedName>
        <fullName evidence="2">Uncharacterized protein</fullName>
    </submittedName>
</protein>
<feature type="compositionally biased region" description="Acidic residues" evidence="1">
    <location>
        <begin position="58"/>
        <end position="83"/>
    </location>
</feature>
<evidence type="ECO:0000256" key="1">
    <source>
        <dbReference type="SAM" id="MobiDB-lite"/>
    </source>
</evidence>
<dbReference type="Proteomes" id="UP000439903">
    <property type="component" value="Unassembled WGS sequence"/>
</dbReference>
<accession>A0A8H4EEY9</accession>
<evidence type="ECO:0000313" key="3">
    <source>
        <dbReference type="Proteomes" id="UP000439903"/>
    </source>
</evidence>
<sequence>MSKKPSVETSEEEQEDQKELPELEDNNSNNVEKEPIRKNKNISKKYSKIYKRPKVETSEIEQENQEELSEDSNEAENVLEDNDSISSIASIPYFQMMIMIRKKETDKNNE</sequence>
<name>A0A8H4EEY9_GIGMA</name>
<organism evidence="2 3">
    <name type="scientific">Gigaspora margarita</name>
    <dbReference type="NCBI Taxonomy" id="4874"/>
    <lineage>
        <taxon>Eukaryota</taxon>
        <taxon>Fungi</taxon>
        <taxon>Fungi incertae sedis</taxon>
        <taxon>Mucoromycota</taxon>
        <taxon>Glomeromycotina</taxon>
        <taxon>Glomeromycetes</taxon>
        <taxon>Diversisporales</taxon>
        <taxon>Gigasporaceae</taxon>
        <taxon>Gigaspora</taxon>
    </lineage>
</organism>
<dbReference type="EMBL" id="WTPW01000817">
    <property type="protein sequence ID" value="KAF0477234.1"/>
    <property type="molecule type" value="Genomic_DNA"/>
</dbReference>
<evidence type="ECO:0000313" key="2">
    <source>
        <dbReference type="EMBL" id="KAF0477234.1"/>
    </source>
</evidence>
<feature type="compositionally biased region" description="Basic residues" evidence="1">
    <location>
        <begin position="38"/>
        <end position="52"/>
    </location>
</feature>
<reference evidence="2 3" key="1">
    <citation type="journal article" date="2019" name="Environ. Microbiol.">
        <title>At the nexus of three kingdoms: the genome of the mycorrhizal fungus Gigaspora margarita provides insights into plant, endobacterial and fungal interactions.</title>
        <authorList>
            <person name="Venice F."/>
            <person name="Ghignone S."/>
            <person name="Salvioli di Fossalunga A."/>
            <person name="Amselem J."/>
            <person name="Novero M."/>
            <person name="Xianan X."/>
            <person name="Sedzielewska Toro K."/>
            <person name="Morin E."/>
            <person name="Lipzen A."/>
            <person name="Grigoriev I.V."/>
            <person name="Henrissat B."/>
            <person name="Martin F.M."/>
            <person name="Bonfante P."/>
        </authorList>
    </citation>
    <scope>NUCLEOTIDE SEQUENCE [LARGE SCALE GENOMIC DNA]</scope>
    <source>
        <strain evidence="2 3">BEG34</strain>
    </source>
</reference>
<comment type="caution">
    <text evidence="2">The sequence shown here is derived from an EMBL/GenBank/DDBJ whole genome shotgun (WGS) entry which is preliminary data.</text>
</comment>
<proteinExistence type="predicted"/>
<dbReference type="AlphaFoldDB" id="A0A8H4EEY9"/>
<feature type="region of interest" description="Disordered" evidence="1">
    <location>
        <begin position="1"/>
        <end position="83"/>
    </location>
</feature>